<gene>
    <name evidence="2" type="ORF">JIN78_00165</name>
</gene>
<feature type="domain" description="YprB ribonuclease H-like" evidence="1">
    <location>
        <begin position="5"/>
        <end position="160"/>
    </location>
</feature>
<dbReference type="GO" id="GO:0003676">
    <property type="term" value="F:nucleic acid binding"/>
    <property type="evidence" value="ECO:0007669"/>
    <property type="project" value="InterPro"/>
</dbReference>
<comment type="caution">
    <text evidence="2">The sequence shown here is derived from an EMBL/GenBank/DDBJ whole genome shotgun (WGS) entry which is preliminary data.</text>
</comment>
<dbReference type="SUPFAM" id="SSF53098">
    <property type="entry name" value="Ribonuclease H-like"/>
    <property type="match status" value="1"/>
</dbReference>
<dbReference type="AlphaFoldDB" id="A0A934VKU6"/>
<dbReference type="Pfam" id="PF13482">
    <property type="entry name" value="RNase_H_2"/>
    <property type="match status" value="1"/>
</dbReference>
<dbReference type="InterPro" id="IPR036397">
    <property type="entry name" value="RNaseH_sf"/>
</dbReference>
<evidence type="ECO:0000313" key="3">
    <source>
        <dbReference type="Proteomes" id="UP000604083"/>
    </source>
</evidence>
<keyword evidence="3" id="KW-1185">Reference proteome</keyword>
<sequence>MRDIVYFDLETQRSFNDVKGDKSKMGVSVAVTYSTKAGKYFIYGEDEMDALVQQLLRADLVVGHNHVEFDYPVLQKYTVLELAEQTLNLDTMLDLQVITGRRWKLDAVASGSLGIGKSASGVDALKWWQDYLKTGNDQALIDIAEYCAVDVKVTKCVYEYGVAHGHVKIDDGSAEPLEVAVDWQGE</sequence>
<dbReference type="EMBL" id="JAENIO010000001">
    <property type="protein sequence ID" value="MBK1832456.1"/>
    <property type="molecule type" value="Genomic_DNA"/>
</dbReference>
<name>A0A934VKU6_9BACT</name>
<protein>
    <submittedName>
        <fullName evidence="2">Ribonuclease H-like domain-containing protein</fullName>
    </submittedName>
</protein>
<reference evidence="2" key="1">
    <citation type="submission" date="2021-01" db="EMBL/GenBank/DDBJ databases">
        <title>Modified the classification status of verrucomicrobia.</title>
        <authorList>
            <person name="Feng X."/>
        </authorList>
    </citation>
    <scope>NUCLEOTIDE SEQUENCE</scope>
    <source>
        <strain evidence="2">KCTC 12986</strain>
    </source>
</reference>
<organism evidence="2 3">
    <name type="scientific">Roseibacillus ishigakijimensis</name>
    <dbReference type="NCBI Taxonomy" id="454146"/>
    <lineage>
        <taxon>Bacteria</taxon>
        <taxon>Pseudomonadati</taxon>
        <taxon>Verrucomicrobiota</taxon>
        <taxon>Verrucomicrobiia</taxon>
        <taxon>Verrucomicrobiales</taxon>
        <taxon>Verrucomicrobiaceae</taxon>
        <taxon>Roseibacillus</taxon>
    </lineage>
</organism>
<evidence type="ECO:0000313" key="2">
    <source>
        <dbReference type="EMBL" id="MBK1832456.1"/>
    </source>
</evidence>
<dbReference type="Gene3D" id="3.30.420.10">
    <property type="entry name" value="Ribonuclease H-like superfamily/Ribonuclease H"/>
    <property type="match status" value="1"/>
</dbReference>
<dbReference type="InterPro" id="IPR012337">
    <property type="entry name" value="RNaseH-like_sf"/>
</dbReference>
<evidence type="ECO:0000259" key="1">
    <source>
        <dbReference type="Pfam" id="PF13482"/>
    </source>
</evidence>
<accession>A0A934VKU6</accession>
<dbReference type="Proteomes" id="UP000604083">
    <property type="component" value="Unassembled WGS sequence"/>
</dbReference>
<proteinExistence type="predicted"/>
<dbReference type="InterPro" id="IPR038720">
    <property type="entry name" value="YprB_RNase_H-like_dom"/>
</dbReference>